<dbReference type="InterPro" id="IPR036265">
    <property type="entry name" value="HIT-like_sf"/>
</dbReference>
<name>A0A165IWN9_EXIGL</name>
<organism evidence="5 6">
    <name type="scientific">Exidia glandulosa HHB12029</name>
    <dbReference type="NCBI Taxonomy" id="1314781"/>
    <lineage>
        <taxon>Eukaryota</taxon>
        <taxon>Fungi</taxon>
        <taxon>Dikarya</taxon>
        <taxon>Basidiomycota</taxon>
        <taxon>Agaricomycotina</taxon>
        <taxon>Agaricomycetes</taxon>
        <taxon>Auriculariales</taxon>
        <taxon>Exidiaceae</taxon>
        <taxon>Exidia</taxon>
    </lineage>
</organism>
<dbReference type="EMBL" id="KV425980">
    <property type="protein sequence ID" value="KZV93982.1"/>
    <property type="molecule type" value="Genomic_DNA"/>
</dbReference>
<dbReference type="GO" id="GO:0016787">
    <property type="term" value="F:hydrolase activity"/>
    <property type="evidence" value="ECO:0007669"/>
    <property type="project" value="UniProtKB-KW"/>
</dbReference>
<proteinExistence type="predicted"/>
<dbReference type="Pfam" id="PF11969">
    <property type="entry name" value="DcpS_C"/>
    <property type="match status" value="1"/>
</dbReference>
<feature type="domain" description="HIT" evidence="4">
    <location>
        <begin position="30"/>
        <end position="141"/>
    </location>
</feature>
<dbReference type="InParanoid" id="A0A165IWN9"/>
<dbReference type="PANTHER" id="PTHR12486">
    <property type="entry name" value="APRATAXIN-RELATED"/>
    <property type="match status" value="1"/>
</dbReference>
<dbReference type="SUPFAM" id="SSF54197">
    <property type="entry name" value="HIT-like"/>
    <property type="match status" value="1"/>
</dbReference>
<gene>
    <name evidence="5" type="ORF">EXIGLDRAFT_645583</name>
</gene>
<dbReference type="Gene3D" id="3.30.428.10">
    <property type="entry name" value="HIT-like"/>
    <property type="match status" value="1"/>
</dbReference>
<keyword evidence="1" id="KW-0547">Nucleotide-binding</keyword>
<evidence type="ECO:0000256" key="3">
    <source>
        <dbReference type="PROSITE-ProRule" id="PRU00464"/>
    </source>
</evidence>
<dbReference type="GO" id="GO:0000166">
    <property type="term" value="F:nucleotide binding"/>
    <property type="evidence" value="ECO:0007669"/>
    <property type="project" value="UniProtKB-KW"/>
</dbReference>
<dbReference type="PANTHER" id="PTHR12486:SF5">
    <property type="entry name" value="ADENOSINE 5'-MONOPHOSPHORAMIDASE HINT3"/>
    <property type="match status" value="1"/>
</dbReference>
<dbReference type="AlphaFoldDB" id="A0A165IWN9"/>
<evidence type="ECO:0000313" key="5">
    <source>
        <dbReference type="EMBL" id="KZV93982.1"/>
    </source>
</evidence>
<evidence type="ECO:0000313" key="6">
    <source>
        <dbReference type="Proteomes" id="UP000077266"/>
    </source>
</evidence>
<keyword evidence="6" id="KW-1185">Reference proteome</keyword>
<reference evidence="5 6" key="1">
    <citation type="journal article" date="2016" name="Mol. Biol. Evol.">
        <title>Comparative Genomics of Early-Diverging Mushroom-Forming Fungi Provides Insights into the Origins of Lignocellulose Decay Capabilities.</title>
        <authorList>
            <person name="Nagy L.G."/>
            <person name="Riley R."/>
            <person name="Tritt A."/>
            <person name="Adam C."/>
            <person name="Daum C."/>
            <person name="Floudas D."/>
            <person name="Sun H."/>
            <person name="Yadav J.S."/>
            <person name="Pangilinan J."/>
            <person name="Larsson K.H."/>
            <person name="Matsuura K."/>
            <person name="Barry K."/>
            <person name="Labutti K."/>
            <person name="Kuo R."/>
            <person name="Ohm R.A."/>
            <person name="Bhattacharya S.S."/>
            <person name="Shirouzu T."/>
            <person name="Yoshinaga Y."/>
            <person name="Martin F.M."/>
            <person name="Grigoriev I.V."/>
            <person name="Hibbett D.S."/>
        </authorList>
    </citation>
    <scope>NUCLEOTIDE SEQUENCE [LARGE SCALE GENOMIC DNA]</scope>
    <source>
        <strain evidence="5 6">HHB12029</strain>
    </source>
</reference>
<evidence type="ECO:0000256" key="2">
    <source>
        <dbReference type="ARBA" id="ARBA00022801"/>
    </source>
</evidence>
<protein>
    <submittedName>
        <fullName evidence="5">HIT-like protein</fullName>
    </submittedName>
</protein>
<accession>A0A165IWN9</accession>
<feature type="short sequence motif" description="Histidine triad motif" evidence="3">
    <location>
        <begin position="124"/>
        <end position="128"/>
    </location>
</feature>
<dbReference type="InterPro" id="IPR011146">
    <property type="entry name" value="HIT-like"/>
</dbReference>
<dbReference type="OrthoDB" id="1915375at2759"/>
<dbReference type="Proteomes" id="UP000077266">
    <property type="component" value="Unassembled WGS sequence"/>
</dbReference>
<sequence length="179" mass="19934">MYCLNARATADVDDGDKDASCLSAMLPPCVFCNVSRERGFDIVLEDDELVVFRDINPASAHHLQVVPKRHIDNVKSLRARDVDLVRGMRAAGTKALDSLGVPADPNLRRLGFHIPPYISVGHLHMHAHALPFKNRLRAAKYPVRTTTAKGKHKGFSWFVEVDQAIDILENGRTVKIRSC</sequence>
<evidence type="ECO:0000256" key="1">
    <source>
        <dbReference type="ARBA" id="ARBA00022741"/>
    </source>
</evidence>
<evidence type="ECO:0000259" key="4">
    <source>
        <dbReference type="PROSITE" id="PS51084"/>
    </source>
</evidence>
<keyword evidence="2" id="KW-0378">Hydrolase</keyword>
<dbReference type="PROSITE" id="PS51084">
    <property type="entry name" value="HIT_2"/>
    <property type="match status" value="1"/>
</dbReference>